<feature type="signal peptide" evidence="2">
    <location>
        <begin position="1"/>
        <end position="28"/>
    </location>
</feature>
<dbReference type="RefSeq" id="WP_198401837.1">
    <property type="nucleotide sequence ID" value="NZ_CP012621.1"/>
</dbReference>
<feature type="chain" id="PRO_5012335380" description="Transporter" evidence="2">
    <location>
        <begin position="29"/>
        <end position="418"/>
    </location>
</feature>
<dbReference type="Proteomes" id="UP000217763">
    <property type="component" value="Chromosome"/>
</dbReference>
<dbReference type="Pfam" id="PF02321">
    <property type="entry name" value="OEP"/>
    <property type="match status" value="2"/>
</dbReference>
<evidence type="ECO:0000256" key="2">
    <source>
        <dbReference type="SAM" id="SignalP"/>
    </source>
</evidence>
<dbReference type="AlphaFoldDB" id="A0A291HNK2"/>
<dbReference type="GO" id="GO:0015562">
    <property type="term" value="F:efflux transmembrane transporter activity"/>
    <property type="evidence" value="ECO:0007669"/>
    <property type="project" value="InterPro"/>
</dbReference>
<dbReference type="PANTHER" id="PTHR30203">
    <property type="entry name" value="OUTER MEMBRANE CATION EFFLUX PROTEIN"/>
    <property type="match status" value="1"/>
</dbReference>
<accession>A0A291HNK2</accession>
<keyword evidence="2" id="KW-0732">Signal</keyword>
<name>A0A291HNK2_9GAMM</name>
<comment type="similarity">
    <text evidence="1">Belongs to the outer membrane factor (OMF) (TC 1.B.17) family.</text>
</comment>
<evidence type="ECO:0000313" key="4">
    <source>
        <dbReference type="Proteomes" id="UP000217763"/>
    </source>
</evidence>
<dbReference type="SUPFAM" id="SSF56954">
    <property type="entry name" value="Outer membrane efflux proteins (OEP)"/>
    <property type="match status" value="1"/>
</dbReference>
<proteinExistence type="inferred from homology"/>
<gene>
    <name evidence="3" type="ORF">AN401_07635</name>
</gene>
<dbReference type="InterPro" id="IPR003423">
    <property type="entry name" value="OMP_efflux"/>
</dbReference>
<protein>
    <recommendedName>
        <fullName evidence="5">Transporter</fullName>
    </recommendedName>
</protein>
<sequence>MKEPPRRAVGGRLAAVLIGLALMNPALAETPASLDLPALLELAERHNPELAAMSAEVEASRQAIVMASAWDDPVLRIEWMGIDPDNPTLAPRRVGEMKYGIEQMLPRWGTRGLEVERAEAGSRQAGFEREQRRLRLRGQVRTAYADWYQARESQRINRHLELLIEQVEQTAQQRYAVGLGAQAEVLRAQAERTMLGNEQLALLAEAEAARAELAGLLNLAPAALGGQPDSLPELLGHEADWGERALARNPGLKALEQQRQAADSRYRQSQLNNRPEVGLGLSAVQMGNDLDNVELMLSVRLPLQQGARRAERAEAGAMLARSQALADAGRRELEQAVHGLVARRDGSRQQLELLRHSLLPQAELTFESALAGYATGRVEFAMLLDAQQQIRRLGQDQLMAEVARFRAENALLTLTGEQ</sequence>
<organism evidence="3 4">
    <name type="scientific">Zobellella denitrificans</name>
    <dbReference type="NCBI Taxonomy" id="347534"/>
    <lineage>
        <taxon>Bacteria</taxon>
        <taxon>Pseudomonadati</taxon>
        <taxon>Pseudomonadota</taxon>
        <taxon>Gammaproteobacteria</taxon>
        <taxon>Aeromonadales</taxon>
        <taxon>Aeromonadaceae</taxon>
        <taxon>Zobellella</taxon>
    </lineage>
</organism>
<keyword evidence="4" id="KW-1185">Reference proteome</keyword>
<dbReference type="EMBL" id="CP012621">
    <property type="protein sequence ID" value="ATG73747.1"/>
    <property type="molecule type" value="Genomic_DNA"/>
</dbReference>
<evidence type="ECO:0008006" key="5">
    <source>
        <dbReference type="Google" id="ProtNLM"/>
    </source>
</evidence>
<dbReference type="Gene3D" id="1.20.1600.10">
    <property type="entry name" value="Outer membrane efflux proteins (OEP)"/>
    <property type="match status" value="1"/>
</dbReference>
<dbReference type="PANTHER" id="PTHR30203:SF24">
    <property type="entry name" value="BLR4935 PROTEIN"/>
    <property type="match status" value="1"/>
</dbReference>
<dbReference type="InterPro" id="IPR010131">
    <property type="entry name" value="MdtP/NodT-like"/>
</dbReference>
<dbReference type="KEGG" id="zdf:AN401_07635"/>
<reference evidence="4" key="1">
    <citation type="submission" date="2015-09" db="EMBL/GenBank/DDBJ databases">
        <authorList>
            <person name="Shao Z."/>
            <person name="Wang L."/>
        </authorList>
    </citation>
    <scope>NUCLEOTIDE SEQUENCE [LARGE SCALE GENOMIC DNA]</scope>
    <source>
        <strain evidence="4">F13-1</strain>
    </source>
</reference>
<evidence type="ECO:0000256" key="1">
    <source>
        <dbReference type="ARBA" id="ARBA00007613"/>
    </source>
</evidence>
<evidence type="ECO:0000313" key="3">
    <source>
        <dbReference type="EMBL" id="ATG73747.1"/>
    </source>
</evidence>